<dbReference type="CDD" id="cd22162">
    <property type="entry name" value="F-box_AtSKIP3-like"/>
    <property type="match status" value="1"/>
</dbReference>
<dbReference type="Proteomes" id="UP000636800">
    <property type="component" value="Unassembled WGS sequence"/>
</dbReference>
<dbReference type="InterPro" id="IPR036047">
    <property type="entry name" value="F-box-like_dom_sf"/>
</dbReference>
<keyword evidence="4" id="KW-1185">Reference proteome</keyword>
<evidence type="ECO:0000313" key="1">
    <source>
        <dbReference type="EMBL" id="KAG0450227.1"/>
    </source>
</evidence>
<sequence length="324" mass="36972">MRSSVRDMESGGGNGDFWRLPEECVSYAIGLTSPRDACRSEMVSSSLRAVAASDAVWEKFLPSDYLDILSRAVDAISFTSKKHLYFLLCDSIFIDGGKKRFALDRETGAKCFMLSARELLIVWGDTPAHWSWTHLPGLSRLQEVAKLLDVCWLEICGKIDSRMLSKKTKYAAYLIFKISDDGSIGLDYPSHVSVKMGDHEVNLSTHLDHYHNIRARRSIGLRSRFRYNRFARVYQQPMLLEAGQWTRHEPSVVDEPQQAQEHVAQENKFSQARKRHDGWMEVFMGEFYINEGDEGEVSMSLMETKGGHWKSGLIVQGIEIRPKK</sequence>
<name>A0A835PEJ1_VANPL</name>
<dbReference type="EMBL" id="JADCNL010000004">
    <property type="protein sequence ID" value="KAG0484888.1"/>
    <property type="molecule type" value="Genomic_DNA"/>
</dbReference>
<evidence type="ECO:0008006" key="6">
    <source>
        <dbReference type="Google" id="ProtNLM"/>
    </source>
</evidence>
<dbReference type="OrthoDB" id="1927826at2759"/>
<protein>
    <recommendedName>
        <fullName evidence="6">F-box domain-containing protein</fullName>
    </recommendedName>
</protein>
<dbReference type="SUPFAM" id="SSF81383">
    <property type="entry name" value="F-box domain"/>
    <property type="match status" value="1"/>
</dbReference>
<evidence type="ECO:0000313" key="2">
    <source>
        <dbReference type="EMBL" id="KAG0484888.1"/>
    </source>
</evidence>
<dbReference type="EMBL" id="JADCNM010000132">
    <property type="protein sequence ID" value="KAG0450227.1"/>
    <property type="molecule type" value="Genomic_DNA"/>
</dbReference>
<evidence type="ECO:0000313" key="5">
    <source>
        <dbReference type="Proteomes" id="UP000639772"/>
    </source>
</evidence>
<reference evidence="4 5" key="1">
    <citation type="journal article" date="2020" name="Nat. Food">
        <title>A phased Vanilla planifolia genome enables genetic improvement of flavour and production.</title>
        <authorList>
            <person name="Hasing T."/>
            <person name="Tang H."/>
            <person name="Brym M."/>
            <person name="Khazi F."/>
            <person name="Huang T."/>
            <person name="Chambers A.H."/>
        </authorList>
    </citation>
    <scope>NUCLEOTIDE SEQUENCE [LARGE SCALE GENOMIC DNA]</scope>
    <source>
        <tissue evidence="1">Leaf</tissue>
    </source>
</reference>
<accession>A0A835PEJ1</accession>
<gene>
    <name evidence="3" type="ORF">HPP92_008774</name>
    <name evidence="2" type="ORF">HPP92_008967</name>
    <name evidence="1" type="ORF">HPP92_026867</name>
</gene>
<comment type="caution">
    <text evidence="1">The sequence shown here is derived from an EMBL/GenBank/DDBJ whole genome shotgun (WGS) entry which is preliminary data.</text>
</comment>
<dbReference type="PANTHER" id="PTHR32278:SF111">
    <property type="entry name" value="F-BOX PROTEIN PP2-B12-RELATED"/>
    <property type="match status" value="1"/>
</dbReference>
<proteinExistence type="predicted"/>
<dbReference type="Proteomes" id="UP000639772">
    <property type="component" value="Unassembled WGS sequence"/>
</dbReference>
<evidence type="ECO:0000313" key="3">
    <source>
        <dbReference type="EMBL" id="KAG0486679.1"/>
    </source>
</evidence>
<evidence type="ECO:0000313" key="4">
    <source>
        <dbReference type="Proteomes" id="UP000636800"/>
    </source>
</evidence>
<dbReference type="PANTHER" id="PTHR32278">
    <property type="entry name" value="F-BOX DOMAIN-CONTAINING PROTEIN"/>
    <property type="match status" value="1"/>
</dbReference>
<dbReference type="InterPro" id="IPR025886">
    <property type="entry name" value="PP2-like"/>
</dbReference>
<dbReference type="AlphaFoldDB" id="A0A835PEJ1"/>
<organism evidence="1 5">
    <name type="scientific">Vanilla planifolia</name>
    <name type="common">Vanilla</name>
    <dbReference type="NCBI Taxonomy" id="51239"/>
    <lineage>
        <taxon>Eukaryota</taxon>
        <taxon>Viridiplantae</taxon>
        <taxon>Streptophyta</taxon>
        <taxon>Embryophyta</taxon>
        <taxon>Tracheophyta</taxon>
        <taxon>Spermatophyta</taxon>
        <taxon>Magnoliopsida</taxon>
        <taxon>Liliopsida</taxon>
        <taxon>Asparagales</taxon>
        <taxon>Orchidaceae</taxon>
        <taxon>Vanilloideae</taxon>
        <taxon>Vanilleae</taxon>
        <taxon>Vanilla</taxon>
    </lineage>
</organism>
<dbReference type="Pfam" id="PF14299">
    <property type="entry name" value="PP2"/>
    <property type="match status" value="1"/>
</dbReference>
<dbReference type="EMBL" id="JADCNM010000004">
    <property type="protein sequence ID" value="KAG0486679.1"/>
    <property type="molecule type" value="Genomic_DNA"/>
</dbReference>